<dbReference type="PANTHER" id="PTHR47129:SF1">
    <property type="entry name" value="NMRA-LIKE DOMAIN-CONTAINING PROTEIN"/>
    <property type="match status" value="1"/>
</dbReference>
<gene>
    <name evidence="2" type="ORF">R2D22_15640</name>
</gene>
<proteinExistence type="predicted"/>
<evidence type="ECO:0000313" key="2">
    <source>
        <dbReference type="EMBL" id="WOX22752.1"/>
    </source>
</evidence>
<dbReference type="InterPro" id="IPR008030">
    <property type="entry name" value="NmrA-like"/>
</dbReference>
<dbReference type="SUPFAM" id="SSF51735">
    <property type="entry name" value="NAD(P)-binding Rossmann-fold domains"/>
    <property type="match status" value="1"/>
</dbReference>
<dbReference type="Gene3D" id="3.40.50.720">
    <property type="entry name" value="NAD(P)-binding Rossmann-like Domain"/>
    <property type="match status" value="1"/>
</dbReference>
<dbReference type="InterPro" id="IPR052718">
    <property type="entry name" value="NmrA-type_oxidoreductase"/>
</dbReference>
<dbReference type="Gene3D" id="3.90.25.10">
    <property type="entry name" value="UDP-galactose 4-epimerase, domain 1"/>
    <property type="match status" value="1"/>
</dbReference>
<feature type="domain" description="NmrA-like" evidence="1">
    <location>
        <begin position="3"/>
        <end position="248"/>
    </location>
</feature>
<dbReference type="Proteomes" id="UP001301731">
    <property type="component" value="Chromosome"/>
</dbReference>
<dbReference type="EC" id="1.6.5.2" evidence="2"/>
<dbReference type="InterPro" id="IPR036291">
    <property type="entry name" value="NAD(P)-bd_dom_sf"/>
</dbReference>
<dbReference type="Pfam" id="PF05368">
    <property type="entry name" value="NmrA"/>
    <property type="match status" value="1"/>
</dbReference>
<dbReference type="EMBL" id="CP137573">
    <property type="protein sequence ID" value="WOX22752.1"/>
    <property type="molecule type" value="Genomic_DNA"/>
</dbReference>
<reference evidence="2 3" key="1">
    <citation type="submission" date="2023-10" db="EMBL/GenBank/DDBJ databases">
        <title>The genome sequence of Streptomyces sp. HUAS YS2.</title>
        <authorList>
            <person name="Mo P."/>
        </authorList>
    </citation>
    <scope>NUCLEOTIDE SEQUENCE [LARGE SCALE GENOMIC DNA]</scope>
    <source>
        <strain evidence="2 3">HUAS YS2</strain>
    </source>
</reference>
<dbReference type="RefSeq" id="WP_318103977.1">
    <property type="nucleotide sequence ID" value="NZ_CP137573.1"/>
</dbReference>
<keyword evidence="3" id="KW-1185">Reference proteome</keyword>
<sequence length="288" mass="30146">MSIVVTGATGQLGRLVIDELLTAVPAASVAAVVRDKEKAADLAERGVELRIADYDRPESLADVFEEGDRVLLISGNEVGRRVPQHTAVISAAKAAGVAQLAYTGILGGPEADFRLAAEHKETERLILDSGLPYTFLRNGWYTENYTGNLAPVLAHGAVVANAGEGRIASAARADYAAAAAAVLTGPAEEHLNRAYELSGDTAWSLAEYAAEIARQTGREITYREVPAASHLEILTGVGVPEPFAAILVDVDEAIGRGALAATTGDLARLTGRPTTPIADTIAEALRRA</sequence>
<dbReference type="GO" id="GO:0003955">
    <property type="term" value="F:NAD(P)H dehydrogenase (quinone) activity"/>
    <property type="evidence" value="ECO:0007669"/>
    <property type="project" value="UniProtKB-EC"/>
</dbReference>
<organism evidence="2 3">
    <name type="scientific">Streptomyces solicathayae</name>
    <dbReference type="NCBI Taxonomy" id="3081768"/>
    <lineage>
        <taxon>Bacteria</taxon>
        <taxon>Bacillati</taxon>
        <taxon>Actinomycetota</taxon>
        <taxon>Actinomycetes</taxon>
        <taxon>Kitasatosporales</taxon>
        <taxon>Streptomycetaceae</taxon>
        <taxon>Streptomyces</taxon>
    </lineage>
</organism>
<evidence type="ECO:0000313" key="3">
    <source>
        <dbReference type="Proteomes" id="UP001301731"/>
    </source>
</evidence>
<evidence type="ECO:0000259" key="1">
    <source>
        <dbReference type="Pfam" id="PF05368"/>
    </source>
</evidence>
<name>A0ABZ0LTD3_9ACTN</name>
<dbReference type="CDD" id="cd05269">
    <property type="entry name" value="TMR_SDR_a"/>
    <property type="match status" value="1"/>
</dbReference>
<keyword evidence="2" id="KW-0560">Oxidoreductase</keyword>
<protein>
    <submittedName>
        <fullName evidence="2">SDR family oxidoreductase</fullName>
        <ecNumber evidence="2">1.6.5.2</ecNumber>
    </submittedName>
</protein>
<accession>A0ABZ0LTD3</accession>
<dbReference type="PANTHER" id="PTHR47129">
    <property type="entry name" value="QUINONE OXIDOREDUCTASE 2"/>
    <property type="match status" value="1"/>
</dbReference>